<feature type="transmembrane region" description="Helical" evidence="8">
    <location>
        <begin position="144"/>
        <end position="162"/>
    </location>
</feature>
<feature type="transmembrane region" description="Helical" evidence="8">
    <location>
        <begin position="81"/>
        <end position="110"/>
    </location>
</feature>
<gene>
    <name evidence="10" type="ORF">nbrc107696_26130</name>
</gene>
<sequence>MTDHTPKPEAPWGRWVQAAIAVAVMAAVLIVVELIDTVMNGRLDAHGISPRSWSGLVGILWAPFLHADFAHLIGNLLPGVVLAYFVVLSGHAIAVTAIVWVTSGLGVWLIAPSDSITIGASGIVFGWLAFLIVRGVFNRDVWQVLGGIVVLVVYGGILWGALPGTAGVSWQGHLFGAIGGVLAASVTARDRPGAPAIDQGGFR</sequence>
<evidence type="ECO:0000256" key="2">
    <source>
        <dbReference type="ARBA" id="ARBA00009045"/>
    </source>
</evidence>
<dbReference type="GO" id="GO:0016020">
    <property type="term" value="C:membrane"/>
    <property type="evidence" value="ECO:0007669"/>
    <property type="project" value="UniProtKB-SubCell"/>
</dbReference>
<evidence type="ECO:0000256" key="3">
    <source>
        <dbReference type="ARBA" id="ARBA00022670"/>
    </source>
</evidence>
<dbReference type="AlphaFoldDB" id="A0A7I9VA02"/>
<evidence type="ECO:0000313" key="10">
    <source>
        <dbReference type="EMBL" id="GEE02167.1"/>
    </source>
</evidence>
<dbReference type="Pfam" id="PF01694">
    <property type="entry name" value="Rhomboid"/>
    <property type="match status" value="1"/>
</dbReference>
<dbReference type="InterPro" id="IPR035952">
    <property type="entry name" value="Rhomboid-like_sf"/>
</dbReference>
<dbReference type="GO" id="GO:0006508">
    <property type="term" value="P:proteolysis"/>
    <property type="evidence" value="ECO:0007669"/>
    <property type="project" value="UniProtKB-KW"/>
</dbReference>
<comment type="similarity">
    <text evidence="2">Belongs to the peptidase S54 family.</text>
</comment>
<evidence type="ECO:0000313" key="11">
    <source>
        <dbReference type="Proteomes" id="UP000444960"/>
    </source>
</evidence>
<keyword evidence="11" id="KW-1185">Reference proteome</keyword>
<keyword evidence="6 8" id="KW-1133">Transmembrane helix</keyword>
<keyword evidence="3 10" id="KW-0645">Protease</keyword>
<dbReference type="InterPro" id="IPR022764">
    <property type="entry name" value="Peptidase_S54_rhomboid_dom"/>
</dbReference>
<dbReference type="Gene3D" id="1.20.1540.10">
    <property type="entry name" value="Rhomboid-like"/>
    <property type="match status" value="1"/>
</dbReference>
<comment type="caution">
    <text evidence="10">The sequence shown here is derived from an EMBL/GenBank/DDBJ whole genome shotgun (WGS) entry which is preliminary data.</text>
</comment>
<evidence type="ECO:0000256" key="4">
    <source>
        <dbReference type="ARBA" id="ARBA00022692"/>
    </source>
</evidence>
<dbReference type="EMBL" id="BJOV01000005">
    <property type="protein sequence ID" value="GEE02167.1"/>
    <property type="molecule type" value="Genomic_DNA"/>
</dbReference>
<dbReference type="PANTHER" id="PTHR43066">
    <property type="entry name" value="RHOMBOID-RELATED PROTEIN"/>
    <property type="match status" value="1"/>
</dbReference>
<keyword evidence="4 8" id="KW-0812">Transmembrane</keyword>
<reference evidence="11" key="1">
    <citation type="submission" date="2019-06" db="EMBL/GenBank/DDBJ databases">
        <title>Gordonia isolated from sludge of a wastewater treatment plant.</title>
        <authorList>
            <person name="Tamura T."/>
            <person name="Aoyama K."/>
            <person name="Kang Y."/>
            <person name="Saito S."/>
            <person name="Akiyama N."/>
            <person name="Yazawa K."/>
            <person name="Gonoi T."/>
            <person name="Mikami Y."/>
        </authorList>
    </citation>
    <scope>NUCLEOTIDE SEQUENCE [LARGE SCALE GENOMIC DNA]</scope>
    <source>
        <strain evidence="11">NBRC 107696</strain>
    </source>
</reference>
<proteinExistence type="inferred from homology"/>
<keyword evidence="7 8" id="KW-0472">Membrane</keyword>
<feature type="transmembrane region" description="Helical" evidence="8">
    <location>
        <begin position="12"/>
        <end position="32"/>
    </location>
</feature>
<dbReference type="Proteomes" id="UP000444960">
    <property type="component" value="Unassembled WGS sequence"/>
</dbReference>
<dbReference type="PANTHER" id="PTHR43066:SF1">
    <property type="entry name" value="RHOMBOID PROTEIN 2"/>
    <property type="match status" value="1"/>
</dbReference>
<evidence type="ECO:0000256" key="7">
    <source>
        <dbReference type="ARBA" id="ARBA00023136"/>
    </source>
</evidence>
<organism evidence="10 11">
    <name type="scientific">Gordonia spumicola</name>
    <dbReference type="NCBI Taxonomy" id="589161"/>
    <lineage>
        <taxon>Bacteria</taxon>
        <taxon>Bacillati</taxon>
        <taxon>Actinomycetota</taxon>
        <taxon>Actinomycetes</taxon>
        <taxon>Mycobacteriales</taxon>
        <taxon>Gordoniaceae</taxon>
        <taxon>Gordonia</taxon>
    </lineage>
</organism>
<evidence type="ECO:0000259" key="9">
    <source>
        <dbReference type="Pfam" id="PF01694"/>
    </source>
</evidence>
<protein>
    <submittedName>
        <fullName evidence="10">Rhomboid family intramembrane serine protease</fullName>
    </submittedName>
</protein>
<feature type="domain" description="Peptidase S54 rhomboid" evidence="9">
    <location>
        <begin position="58"/>
        <end position="187"/>
    </location>
</feature>
<feature type="transmembrane region" description="Helical" evidence="8">
    <location>
        <begin position="116"/>
        <end position="137"/>
    </location>
</feature>
<name>A0A7I9VA02_9ACTN</name>
<comment type="subcellular location">
    <subcellularLocation>
        <location evidence="1">Membrane</location>
        <topology evidence="1">Multi-pass membrane protein</topology>
    </subcellularLocation>
</comment>
<evidence type="ECO:0000256" key="8">
    <source>
        <dbReference type="SAM" id="Phobius"/>
    </source>
</evidence>
<evidence type="ECO:0000256" key="6">
    <source>
        <dbReference type="ARBA" id="ARBA00022989"/>
    </source>
</evidence>
<dbReference type="SUPFAM" id="SSF144091">
    <property type="entry name" value="Rhomboid-like"/>
    <property type="match status" value="1"/>
</dbReference>
<evidence type="ECO:0000256" key="5">
    <source>
        <dbReference type="ARBA" id="ARBA00022801"/>
    </source>
</evidence>
<accession>A0A7I9VA02</accession>
<dbReference type="GO" id="GO:0004252">
    <property type="term" value="F:serine-type endopeptidase activity"/>
    <property type="evidence" value="ECO:0007669"/>
    <property type="project" value="InterPro"/>
</dbReference>
<keyword evidence="5" id="KW-0378">Hydrolase</keyword>
<evidence type="ECO:0000256" key="1">
    <source>
        <dbReference type="ARBA" id="ARBA00004141"/>
    </source>
</evidence>